<evidence type="ECO:0000256" key="1">
    <source>
        <dbReference type="SAM" id="SignalP"/>
    </source>
</evidence>
<dbReference type="EMBL" id="SHNO01000001">
    <property type="protein sequence ID" value="MCX2977632.1"/>
    <property type="molecule type" value="Genomic_DNA"/>
</dbReference>
<protein>
    <recommendedName>
        <fullName evidence="2">Rap1a immunity protein domain-containing protein</fullName>
    </recommendedName>
</protein>
<gene>
    <name evidence="3" type="ORF">EYC82_09725</name>
</gene>
<name>A0ABT3T5T2_9GAMM</name>
<evidence type="ECO:0000313" key="4">
    <source>
        <dbReference type="Proteomes" id="UP001143304"/>
    </source>
</evidence>
<dbReference type="Pfam" id="PF18602">
    <property type="entry name" value="Rap1a"/>
    <property type="match status" value="1"/>
</dbReference>
<dbReference type="Proteomes" id="UP001143304">
    <property type="component" value="Unassembled WGS sequence"/>
</dbReference>
<feature type="signal peptide" evidence="1">
    <location>
        <begin position="1"/>
        <end position="32"/>
    </location>
</feature>
<dbReference type="RefSeq" id="WP_279249346.1">
    <property type="nucleotide sequence ID" value="NZ_SHNO01000001.1"/>
</dbReference>
<reference evidence="3" key="1">
    <citation type="submission" date="2019-02" db="EMBL/GenBank/DDBJ databases">
        <authorList>
            <person name="Li S.-H."/>
        </authorList>
    </citation>
    <scope>NUCLEOTIDE SEQUENCE</scope>
    <source>
        <strain evidence="3">IMCC11814</strain>
    </source>
</reference>
<proteinExistence type="predicted"/>
<evidence type="ECO:0000313" key="3">
    <source>
        <dbReference type="EMBL" id="MCX2977632.1"/>
    </source>
</evidence>
<feature type="chain" id="PRO_5047411946" description="Rap1a immunity protein domain-containing protein" evidence="1">
    <location>
        <begin position="33"/>
        <end position="139"/>
    </location>
</feature>
<keyword evidence="4" id="KW-1185">Reference proteome</keyword>
<accession>A0ABT3T5T2</accession>
<dbReference type="InterPro" id="IPR041238">
    <property type="entry name" value="Rap1a"/>
</dbReference>
<sequence>MITSTPANQWVRNIFVLLLLCGMWLATNPAAAAANDGNALLRKCTEAIKIMEGIADPDSIDFGQAGHCMGEVDGFAGASEFYEKRPGAPRAICFPDDGITIGQSVRVVEKYLREHPKELHESSTVLIFGAFLSSYPCPR</sequence>
<feature type="domain" description="Rap1a immunity protein" evidence="2">
    <location>
        <begin position="37"/>
        <end position="137"/>
    </location>
</feature>
<comment type="caution">
    <text evidence="3">The sequence shown here is derived from an EMBL/GenBank/DDBJ whole genome shotgun (WGS) entry which is preliminary data.</text>
</comment>
<organism evidence="3 4">
    <name type="scientific">Candidatus Marimicrobium litorale</name>
    <dbReference type="NCBI Taxonomy" id="2518991"/>
    <lineage>
        <taxon>Bacteria</taxon>
        <taxon>Pseudomonadati</taxon>
        <taxon>Pseudomonadota</taxon>
        <taxon>Gammaproteobacteria</taxon>
        <taxon>Cellvibrionales</taxon>
        <taxon>Halieaceae</taxon>
        <taxon>Marimicrobium</taxon>
    </lineage>
</organism>
<keyword evidence="1" id="KW-0732">Signal</keyword>
<evidence type="ECO:0000259" key="2">
    <source>
        <dbReference type="Pfam" id="PF18602"/>
    </source>
</evidence>